<evidence type="ECO:0000313" key="1">
    <source>
        <dbReference type="EMBL" id="RNA07576.1"/>
    </source>
</evidence>
<sequence length="93" mass="10548">MLKPTSALITSAPEAISALFASILRKTYSDRHHTSSYRFNRFFSHMITAHDLFFSDSEGKSRSASAIFAIHSGKIINFYEAYRQTKQGKITLK</sequence>
<name>A0A3M7Q845_BRAPC</name>
<keyword evidence="2" id="KW-1185">Reference proteome</keyword>
<organism evidence="1 2">
    <name type="scientific">Brachionus plicatilis</name>
    <name type="common">Marine rotifer</name>
    <name type="synonym">Brachionus muelleri</name>
    <dbReference type="NCBI Taxonomy" id="10195"/>
    <lineage>
        <taxon>Eukaryota</taxon>
        <taxon>Metazoa</taxon>
        <taxon>Spiralia</taxon>
        <taxon>Gnathifera</taxon>
        <taxon>Rotifera</taxon>
        <taxon>Eurotatoria</taxon>
        <taxon>Monogononta</taxon>
        <taxon>Pseudotrocha</taxon>
        <taxon>Ploima</taxon>
        <taxon>Brachionidae</taxon>
        <taxon>Brachionus</taxon>
    </lineage>
</organism>
<evidence type="ECO:0000313" key="2">
    <source>
        <dbReference type="Proteomes" id="UP000276133"/>
    </source>
</evidence>
<gene>
    <name evidence="1" type="ORF">BpHYR1_047355</name>
</gene>
<protein>
    <submittedName>
        <fullName evidence="1">Uncharacterized protein</fullName>
    </submittedName>
</protein>
<accession>A0A3M7Q845</accession>
<dbReference type="Proteomes" id="UP000276133">
    <property type="component" value="Unassembled WGS sequence"/>
</dbReference>
<dbReference type="AlphaFoldDB" id="A0A3M7Q845"/>
<reference evidence="1 2" key="1">
    <citation type="journal article" date="2018" name="Sci. Rep.">
        <title>Genomic signatures of local adaptation to the degree of environmental predictability in rotifers.</title>
        <authorList>
            <person name="Franch-Gras L."/>
            <person name="Hahn C."/>
            <person name="Garcia-Roger E.M."/>
            <person name="Carmona M.J."/>
            <person name="Serra M."/>
            <person name="Gomez A."/>
        </authorList>
    </citation>
    <scope>NUCLEOTIDE SEQUENCE [LARGE SCALE GENOMIC DNA]</scope>
    <source>
        <strain evidence="1">HYR1</strain>
    </source>
</reference>
<dbReference type="EMBL" id="REGN01006999">
    <property type="protein sequence ID" value="RNA07576.1"/>
    <property type="molecule type" value="Genomic_DNA"/>
</dbReference>
<proteinExistence type="predicted"/>
<comment type="caution">
    <text evidence="1">The sequence shown here is derived from an EMBL/GenBank/DDBJ whole genome shotgun (WGS) entry which is preliminary data.</text>
</comment>